<evidence type="ECO:0000313" key="2">
    <source>
        <dbReference type="EMBL" id="OYO15936.1"/>
    </source>
</evidence>
<reference evidence="2 3" key="1">
    <citation type="submission" date="2017-07" db="EMBL/GenBank/DDBJ databases">
        <title>Draft whole genome sequences of clinical Proprionibacteriaceae strains.</title>
        <authorList>
            <person name="Bernier A.-M."/>
            <person name="Bernard K."/>
            <person name="Domingo M.-C."/>
        </authorList>
    </citation>
    <scope>NUCLEOTIDE SEQUENCE [LARGE SCALE GENOMIC DNA]</scope>
    <source>
        <strain evidence="2 3">NML 030167</strain>
    </source>
</reference>
<dbReference type="InterPro" id="IPR012340">
    <property type="entry name" value="NA-bd_OB-fold"/>
</dbReference>
<evidence type="ECO:0000313" key="3">
    <source>
        <dbReference type="Proteomes" id="UP000215896"/>
    </source>
</evidence>
<keyword evidence="1" id="KW-0472">Membrane</keyword>
<dbReference type="Gene3D" id="2.40.50.140">
    <property type="entry name" value="Nucleic acid-binding proteins"/>
    <property type="match status" value="1"/>
</dbReference>
<evidence type="ECO:0000256" key="1">
    <source>
        <dbReference type="SAM" id="Phobius"/>
    </source>
</evidence>
<feature type="transmembrane region" description="Helical" evidence="1">
    <location>
        <begin position="32"/>
        <end position="53"/>
    </location>
</feature>
<dbReference type="EMBL" id="NMVO01000007">
    <property type="protein sequence ID" value="OYO15936.1"/>
    <property type="molecule type" value="Genomic_DNA"/>
</dbReference>
<accession>A0A255GN03</accession>
<organism evidence="2 3">
    <name type="scientific">Enemella evansiae</name>
    <dbReference type="NCBI Taxonomy" id="2016499"/>
    <lineage>
        <taxon>Bacteria</taxon>
        <taxon>Bacillati</taxon>
        <taxon>Actinomycetota</taxon>
        <taxon>Actinomycetes</taxon>
        <taxon>Propionibacteriales</taxon>
        <taxon>Propionibacteriaceae</taxon>
        <taxon>Enemella</taxon>
    </lineage>
</organism>
<dbReference type="AlphaFoldDB" id="A0A255GN03"/>
<protein>
    <submittedName>
        <fullName evidence="2">Uncharacterized protein</fullName>
    </submittedName>
</protein>
<sequence>MGGDFFSVAGLAGFVGAFGFGGAIALELSGSLTIAIVAGVVVGVLVGVGASVLTSRLRDERNAGDVTVRQEHLTGSRGRVINDIPTDGYGEVRVVLRGHPTKLNARAHEPLTAGTPIEVVGVLSPTSVVVRADVNDPPATS</sequence>
<keyword evidence="1" id="KW-1133">Transmembrane helix</keyword>
<comment type="caution">
    <text evidence="2">The sequence shown here is derived from an EMBL/GenBank/DDBJ whole genome shotgun (WGS) entry which is preliminary data.</text>
</comment>
<dbReference type="Proteomes" id="UP000215896">
    <property type="component" value="Unassembled WGS sequence"/>
</dbReference>
<proteinExistence type="predicted"/>
<keyword evidence="3" id="KW-1185">Reference proteome</keyword>
<feature type="transmembrane region" description="Helical" evidence="1">
    <location>
        <begin position="5"/>
        <end position="26"/>
    </location>
</feature>
<keyword evidence="1" id="KW-0812">Transmembrane</keyword>
<dbReference type="OrthoDB" id="4871596at2"/>
<name>A0A255GN03_9ACTN</name>
<gene>
    <name evidence="2" type="ORF">CGZ94_05870</name>
</gene>